<comment type="caution">
    <text evidence="1">The sequence shown here is derived from an EMBL/GenBank/DDBJ whole genome shotgun (WGS) entry which is preliminary data.</text>
</comment>
<dbReference type="EMBL" id="CAKMRJ010002223">
    <property type="protein sequence ID" value="CAH1427184.1"/>
    <property type="molecule type" value="Genomic_DNA"/>
</dbReference>
<protein>
    <submittedName>
        <fullName evidence="1">Uncharacterized protein</fullName>
    </submittedName>
</protein>
<dbReference type="Proteomes" id="UP001157418">
    <property type="component" value="Unassembled WGS sequence"/>
</dbReference>
<dbReference type="AlphaFoldDB" id="A0AAU9MM14"/>
<evidence type="ECO:0000313" key="1">
    <source>
        <dbReference type="EMBL" id="CAH1427184.1"/>
    </source>
</evidence>
<sequence length="130" mass="14608">MSCQRAITFMNCIVCAPTPLRTNLPPSQLKRLLKSLYHPKILCKRMVGGLANSKVLSFQQKDESAKKGNGNELHIHGGSQMMSYDRLKWSGSHERFWKKAFSNSSLNFKASQTHTVGSRVLEMIRGKAKA</sequence>
<evidence type="ECO:0000313" key="2">
    <source>
        <dbReference type="Proteomes" id="UP001157418"/>
    </source>
</evidence>
<organism evidence="1 2">
    <name type="scientific">Lactuca virosa</name>
    <dbReference type="NCBI Taxonomy" id="75947"/>
    <lineage>
        <taxon>Eukaryota</taxon>
        <taxon>Viridiplantae</taxon>
        <taxon>Streptophyta</taxon>
        <taxon>Embryophyta</taxon>
        <taxon>Tracheophyta</taxon>
        <taxon>Spermatophyta</taxon>
        <taxon>Magnoliopsida</taxon>
        <taxon>eudicotyledons</taxon>
        <taxon>Gunneridae</taxon>
        <taxon>Pentapetalae</taxon>
        <taxon>asterids</taxon>
        <taxon>campanulids</taxon>
        <taxon>Asterales</taxon>
        <taxon>Asteraceae</taxon>
        <taxon>Cichorioideae</taxon>
        <taxon>Cichorieae</taxon>
        <taxon>Lactucinae</taxon>
        <taxon>Lactuca</taxon>
    </lineage>
</organism>
<accession>A0AAU9MM14</accession>
<proteinExistence type="predicted"/>
<gene>
    <name evidence="1" type="ORF">LVIROSA_LOCUS14213</name>
</gene>
<keyword evidence="2" id="KW-1185">Reference proteome</keyword>
<reference evidence="1 2" key="1">
    <citation type="submission" date="2022-01" db="EMBL/GenBank/DDBJ databases">
        <authorList>
            <person name="Xiong W."/>
            <person name="Schranz E."/>
        </authorList>
    </citation>
    <scope>NUCLEOTIDE SEQUENCE [LARGE SCALE GENOMIC DNA]</scope>
</reference>
<name>A0AAU9MM14_9ASTR</name>